<sequence>MKDEGIAYTTVEEALQALKAKPGVSLSTTKPDNWVIATESGASIQWSFTPPGHYAHPAVVRREVKQKDNDVYVETQALCHAEKVSCDRLIVEFKQLNERMRKTVQSRLKDSRSE</sequence>
<name>A0A0G3BKI2_9BURK</name>
<dbReference type="OrthoDB" id="6080579at2"/>
<dbReference type="Proteomes" id="UP000035352">
    <property type="component" value="Chromosome"/>
</dbReference>
<protein>
    <submittedName>
        <fullName evidence="1">Uncharacterized protein</fullName>
    </submittedName>
</protein>
<evidence type="ECO:0000313" key="2">
    <source>
        <dbReference type="Proteomes" id="UP000035352"/>
    </source>
</evidence>
<keyword evidence="2" id="KW-1185">Reference proteome</keyword>
<dbReference type="EMBL" id="CP011371">
    <property type="protein sequence ID" value="AKJ27055.1"/>
    <property type="molecule type" value="Genomic_DNA"/>
</dbReference>
<dbReference type="AlphaFoldDB" id="A0A0G3BKI2"/>
<accession>A0A0G3BKI2</accession>
<dbReference type="RefSeq" id="WP_053013247.1">
    <property type="nucleotide sequence ID" value="NZ_CP011371.1"/>
</dbReference>
<gene>
    <name evidence="1" type="ORF">AAW51_0364</name>
</gene>
<dbReference type="KEGG" id="pbh:AAW51_0364"/>
<proteinExistence type="predicted"/>
<organism evidence="1 2">
    <name type="scientific">Caldimonas brevitalea</name>
    <dbReference type="NCBI Taxonomy" id="413882"/>
    <lineage>
        <taxon>Bacteria</taxon>
        <taxon>Pseudomonadati</taxon>
        <taxon>Pseudomonadota</taxon>
        <taxon>Betaproteobacteria</taxon>
        <taxon>Burkholderiales</taxon>
        <taxon>Sphaerotilaceae</taxon>
        <taxon>Caldimonas</taxon>
    </lineage>
</organism>
<evidence type="ECO:0000313" key="1">
    <source>
        <dbReference type="EMBL" id="AKJ27055.1"/>
    </source>
</evidence>
<reference evidence="1 2" key="1">
    <citation type="submission" date="2015-05" db="EMBL/GenBank/DDBJ databases">
        <authorList>
            <person name="Tang B."/>
            <person name="Yu Y."/>
        </authorList>
    </citation>
    <scope>NUCLEOTIDE SEQUENCE [LARGE SCALE GENOMIC DNA]</scope>
    <source>
        <strain evidence="1 2">DSM 7029</strain>
    </source>
</reference>